<dbReference type="PANTHER" id="PTHR43586:SF15">
    <property type="entry name" value="BLR3095 PROTEIN"/>
    <property type="match status" value="1"/>
</dbReference>
<sequence>MTLSNQNHLFSIPDEVTYLNIASLSPSFKAVEQAGLDAVLQKSKPYTIPVSDFFDPVTELKGLFSKLIDNDEPERIASIPSVSYGIATVTNNIKLNPNDEILVIEEQFPSNIYAWKKLANKYDAKLVTIASPNLKVNNAKQWNLDILDAITSKTAVVALGNIHWSNGTVFNLKAIREKTNTHNALLIIDGSQTIGAVHFSIKEIEPDALICAGYKWLFGPYGCGYAYYGSYFDHGESIEDNWANRMHSEKLSDLTNYEEQYKPFANRYAVGESGDFIYVKMQIEALKQIIKWTPESIQAYCRSISFEATQQLITLGCQIEHPDYRTHHLFGVKLPENIDVKTLKTALQQQQIFVSFRGKFIRISCHLFNTEKDFIKLVDCIKSVIK</sequence>
<dbReference type="InterPro" id="IPR015421">
    <property type="entry name" value="PyrdxlP-dep_Trfase_major"/>
</dbReference>
<dbReference type="Pfam" id="PF00266">
    <property type="entry name" value="Aminotran_5"/>
    <property type="match status" value="1"/>
</dbReference>
<dbReference type="GO" id="GO:0008483">
    <property type="term" value="F:transaminase activity"/>
    <property type="evidence" value="ECO:0007669"/>
    <property type="project" value="UniProtKB-KW"/>
</dbReference>
<name>A0A5C7BDF1_9FLAO</name>
<keyword evidence="3" id="KW-0808">Transferase</keyword>
<dbReference type="RefSeq" id="WP_028873516.1">
    <property type="nucleotide sequence ID" value="NZ_VOSB01000003.1"/>
</dbReference>
<evidence type="ECO:0000256" key="1">
    <source>
        <dbReference type="ARBA" id="ARBA00022898"/>
    </source>
</evidence>
<dbReference type="AlphaFoldDB" id="A0A5C7BDF1"/>
<dbReference type="STRING" id="1123037.GCA_000425305_00847"/>
<accession>A0A5C7BDF1</accession>
<dbReference type="SUPFAM" id="SSF53383">
    <property type="entry name" value="PLP-dependent transferases"/>
    <property type="match status" value="1"/>
</dbReference>
<evidence type="ECO:0000313" key="4">
    <source>
        <dbReference type="Proteomes" id="UP000321938"/>
    </source>
</evidence>
<gene>
    <name evidence="3" type="ORF">ES692_02420</name>
</gene>
<keyword evidence="1" id="KW-0663">Pyridoxal phosphate</keyword>
<proteinExistence type="predicted"/>
<comment type="caution">
    <text evidence="3">The sequence shown here is derived from an EMBL/GenBank/DDBJ whole genome shotgun (WGS) entry which is preliminary data.</text>
</comment>
<dbReference type="EMBL" id="VOSB01000003">
    <property type="protein sequence ID" value="TXE19627.1"/>
    <property type="molecule type" value="Genomic_DNA"/>
</dbReference>
<dbReference type="InterPro" id="IPR015422">
    <property type="entry name" value="PyrdxlP-dep_Trfase_small"/>
</dbReference>
<dbReference type="InterPro" id="IPR015424">
    <property type="entry name" value="PyrdxlP-dep_Trfase"/>
</dbReference>
<dbReference type="Gene3D" id="3.90.1150.10">
    <property type="entry name" value="Aspartate Aminotransferase, domain 1"/>
    <property type="match status" value="1"/>
</dbReference>
<protein>
    <submittedName>
        <fullName evidence="3">Aminotransferase class V-fold PLP-dependent enzyme</fullName>
    </submittedName>
</protein>
<evidence type="ECO:0000313" key="3">
    <source>
        <dbReference type="EMBL" id="TXE19627.1"/>
    </source>
</evidence>
<keyword evidence="3" id="KW-0032">Aminotransferase</keyword>
<dbReference type="OrthoDB" id="513408at2"/>
<evidence type="ECO:0000259" key="2">
    <source>
        <dbReference type="Pfam" id="PF00266"/>
    </source>
</evidence>
<dbReference type="Proteomes" id="UP000321938">
    <property type="component" value="Unassembled WGS sequence"/>
</dbReference>
<dbReference type="Gene3D" id="3.40.640.10">
    <property type="entry name" value="Type I PLP-dependent aspartate aminotransferase-like (Major domain)"/>
    <property type="match status" value="1"/>
</dbReference>
<organism evidence="3 4">
    <name type="scientific">Psychroserpens burtonensis</name>
    <dbReference type="NCBI Taxonomy" id="49278"/>
    <lineage>
        <taxon>Bacteria</taxon>
        <taxon>Pseudomonadati</taxon>
        <taxon>Bacteroidota</taxon>
        <taxon>Flavobacteriia</taxon>
        <taxon>Flavobacteriales</taxon>
        <taxon>Flavobacteriaceae</taxon>
        <taxon>Psychroserpens</taxon>
    </lineage>
</organism>
<keyword evidence="4" id="KW-1185">Reference proteome</keyword>
<dbReference type="InterPro" id="IPR000192">
    <property type="entry name" value="Aminotrans_V_dom"/>
</dbReference>
<feature type="domain" description="Aminotransferase class V" evidence="2">
    <location>
        <begin position="57"/>
        <end position="356"/>
    </location>
</feature>
<reference evidence="3 4" key="1">
    <citation type="submission" date="2019-08" db="EMBL/GenBank/DDBJ databases">
        <title>Genome of Psychroserpens burtonensis ACAM 167.</title>
        <authorList>
            <person name="Bowman J.P."/>
        </authorList>
    </citation>
    <scope>NUCLEOTIDE SEQUENCE [LARGE SCALE GENOMIC DNA]</scope>
    <source>
        <strain evidence="3 4">ACAM 167</strain>
    </source>
</reference>
<dbReference type="PANTHER" id="PTHR43586">
    <property type="entry name" value="CYSTEINE DESULFURASE"/>
    <property type="match status" value="1"/>
</dbReference>